<keyword evidence="1" id="KW-0175">Coiled coil</keyword>
<organism evidence="3 4">
    <name type="scientific">Georgenia halotolerans</name>
    <dbReference type="NCBI Taxonomy" id="3028317"/>
    <lineage>
        <taxon>Bacteria</taxon>
        <taxon>Bacillati</taxon>
        <taxon>Actinomycetota</taxon>
        <taxon>Actinomycetes</taxon>
        <taxon>Micrococcales</taxon>
        <taxon>Bogoriellaceae</taxon>
        <taxon>Georgenia</taxon>
    </lineage>
</organism>
<evidence type="ECO:0000256" key="1">
    <source>
        <dbReference type="SAM" id="Coils"/>
    </source>
</evidence>
<gene>
    <name evidence="3" type="ORF">PU560_13885</name>
</gene>
<keyword evidence="4" id="KW-1185">Reference proteome</keyword>
<feature type="region of interest" description="Disordered" evidence="2">
    <location>
        <begin position="1"/>
        <end position="21"/>
    </location>
</feature>
<sequence>MSTENEGGKHSGGGCDPGGLPCRIVRFRRQSEVAEESEAALEGMQEKYDAARTAYTDARTRVRADTEAAREQLKRIHETLRCLLDDEDRACLKRAVETVLEEIDECTGPGGCRVGECTFDSSVGEDETVGSLAGRIAEYRRTTTHSTDVFNELIRHPEEVPTDLEGLRAQVEELDEAARAEDRGDVARLYAWLLVLWRKLDDTRLWRGFESVRAYMSCLCRAMECSYTGWEAVIILEGALAERICQEEAEQAECQKKHEDVLELVLAECDRTCRPGRGGTGKNPEQESPTQQEPPHEKEAYRESSELM</sequence>
<proteinExistence type="predicted"/>
<reference evidence="3" key="1">
    <citation type="submission" date="2023-02" db="EMBL/GenBank/DDBJ databases">
        <title>Georgenia sp.10Sc9-8, isolated from a soil sample collected from the Taklamakan desert.</title>
        <authorList>
            <person name="Liu S."/>
        </authorList>
    </citation>
    <scope>NUCLEOTIDE SEQUENCE</scope>
    <source>
        <strain evidence="3">10Sc9-8</strain>
    </source>
</reference>
<feature type="compositionally biased region" description="Basic and acidic residues" evidence="2">
    <location>
        <begin position="294"/>
        <end position="308"/>
    </location>
</feature>
<protein>
    <submittedName>
        <fullName evidence="3">Uncharacterized protein</fullName>
    </submittedName>
</protein>
<name>A0ABT5TZP6_9MICO</name>
<evidence type="ECO:0000313" key="4">
    <source>
        <dbReference type="Proteomes" id="UP001165561"/>
    </source>
</evidence>
<dbReference type="Proteomes" id="UP001165561">
    <property type="component" value="Unassembled WGS sequence"/>
</dbReference>
<comment type="caution">
    <text evidence="3">The sequence shown here is derived from an EMBL/GenBank/DDBJ whole genome shotgun (WGS) entry which is preliminary data.</text>
</comment>
<feature type="coiled-coil region" evidence="1">
    <location>
        <begin position="34"/>
        <end position="61"/>
    </location>
</feature>
<evidence type="ECO:0000313" key="3">
    <source>
        <dbReference type="EMBL" id="MDD9207542.1"/>
    </source>
</evidence>
<evidence type="ECO:0000256" key="2">
    <source>
        <dbReference type="SAM" id="MobiDB-lite"/>
    </source>
</evidence>
<feature type="region of interest" description="Disordered" evidence="2">
    <location>
        <begin position="272"/>
        <end position="308"/>
    </location>
</feature>
<accession>A0ABT5TZP6</accession>
<dbReference type="EMBL" id="JARACI010001121">
    <property type="protein sequence ID" value="MDD9207542.1"/>
    <property type="molecule type" value="Genomic_DNA"/>
</dbReference>